<organism evidence="1 2">
    <name type="scientific">Hypholoma sublateritium (strain FD-334 SS-4)</name>
    <dbReference type="NCBI Taxonomy" id="945553"/>
    <lineage>
        <taxon>Eukaryota</taxon>
        <taxon>Fungi</taxon>
        <taxon>Dikarya</taxon>
        <taxon>Basidiomycota</taxon>
        <taxon>Agaricomycotina</taxon>
        <taxon>Agaricomycetes</taxon>
        <taxon>Agaricomycetidae</taxon>
        <taxon>Agaricales</taxon>
        <taxon>Agaricineae</taxon>
        <taxon>Strophariaceae</taxon>
        <taxon>Hypholoma</taxon>
    </lineage>
</organism>
<accession>A0A0D2NEP8</accession>
<protein>
    <submittedName>
        <fullName evidence="1">Uncharacterized protein</fullName>
    </submittedName>
</protein>
<dbReference type="AlphaFoldDB" id="A0A0D2NEP8"/>
<name>A0A0D2NEP8_HYPSF</name>
<reference evidence="2" key="1">
    <citation type="submission" date="2014-04" db="EMBL/GenBank/DDBJ databases">
        <title>Evolutionary Origins and Diversification of the Mycorrhizal Mutualists.</title>
        <authorList>
            <consortium name="DOE Joint Genome Institute"/>
            <consortium name="Mycorrhizal Genomics Consortium"/>
            <person name="Kohler A."/>
            <person name="Kuo A."/>
            <person name="Nagy L.G."/>
            <person name="Floudas D."/>
            <person name="Copeland A."/>
            <person name="Barry K.W."/>
            <person name="Cichocki N."/>
            <person name="Veneault-Fourrey C."/>
            <person name="LaButti K."/>
            <person name="Lindquist E.A."/>
            <person name="Lipzen A."/>
            <person name="Lundell T."/>
            <person name="Morin E."/>
            <person name="Murat C."/>
            <person name="Riley R."/>
            <person name="Ohm R."/>
            <person name="Sun H."/>
            <person name="Tunlid A."/>
            <person name="Henrissat B."/>
            <person name="Grigoriev I.V."/>
            <person name="Hibbett D.S."/>
            <person name="Martin F."/>
        </authorList>
    </citation>
    <scope>NUCLEOTIDE SEQUENCE [LARGE SCALE GENOMIC DNA]</scope>
    <source>
        <strain evidence="2">FD-334 SS-4</strain>
    </source>
</reference>
<sequence>MVFQAVGYRLNGDQMCRMAKAIKGVDRDNIDGAYAALRFLFDDIPDYCWRLISAPRDNPLGDPVNVLFVIFSTRQPEPLSLERLSGRPRTARANEWLRERGITEIDDMRLSRIYC</sequence>
<gene>
    <name evidence="1" type="ORF">HYPSUDRAFT_46296</name>
</gene>
<evidence type="ECO:0000313" key="2">
    <source>
        <dbReference type="Proteomes" id="UP000054270"/>
    </source>
</evidence>
<evidence type="ECO:0000313" key="1">
    <source>
        <dbReference type="EMBL" id="KJA17524.1"/>
    </source>
</evidence>
<dbReference type="Proteomes" id="UP000054270">
    <property type="component" value="Unassembled WGS sequence"/>
</dbReference>
<proteinExistence type="predicted"/>
<keyword evidence="2" id="KW-1185">Reference proteome</keyword>
<dbReference type="EMBL" id="KN817602">
    <property type="protein sequence ID" value="KJA17524.1"/>
    <property type="molecule type" value="Genomic_DNA"/>
</dbReference>